<evidence type="ECO:0000256" key="2">
    <source>
        <dbReference type="SAM" id="Phobius"/>
    </source>
</evidence>
<feature type="region of interest" description="Disordered" evidence="1">
    <location>
        <begin position="347"/>
        <end position="368"/>
    </location>
</feature>
<keyword evidence="3" id="KW-0808">Transferase</keyword>
<proteinExistence type="predicted"/>
<dbReference type="PANTHER" id="PTHR11183">
    <property type="entry name" value="GLYCOGENIN SUBFAMILY MEMBER"/>
    <property type="match status" value="1"/>
</dbReference>
<feature type="transmembrane region" description="Helical" evidence="2">
    <location>
        <begin position="41"/>
        <end position="61"/>
    </location>
</feature>
<keyword evidence="4" id="KW-1185">Reference proteome</keyword>
<evidence type="ECO:0000256" key="1">
    <source>
        <dbReference type="SAM" id="MobiDB-lite"/>
    </source>
</evidence>
<comment type="caution">
    <text evidence="3">The sequence shown here is derived from an EMBL/GenBank/DDBJ whole genome shotgun (WGS) entry which is preliminary data.</text>
</comment>
<feature type="region of interest" description="Disordered" evidence="1">
    <location>
        <begin position="394"/>
        <end position="417"/>
    </location>
</feature>
<dbReference type="SUPFAM" id="SSF53448">
    <property type="entry name" value="Nucleotide-diphospho-sugar transferases"/>
    <property type="match status" value="1"/>
</dbReference>
<feature type="region of interest" description="Disordered" evidence="1">
    <location>
        <begin position="75"/>
        <end position="95"/>
    </location>
</feature>
<accession>A0AAD7QKA0</accession>
<gene>
    <name evidence="3" type="ORF">POJ06DRAFT_263004</name>
</gene>
<evidence type="ECO:0000313" key="4">
    <source>
        <dbReference type="Proteomes" id="UP001217417"/>
    </source>
</evidence>
<dbReference type="EMBL" id="JARPMG010000013">
    <property type="protein sequence ID" value="KAJ8096633.1"/>
    <property type="molecule type" value="Genomic_DNA"/>
</dbReference>
<reference evidence="3" key="1">
    <citation type="submission" date="2023-03" db="EMBL/GenBank/DDBJ databases">
        <title>Near-Complete genome sequence of Lipomyces tetrasporous NRRL Y-64009, an oleaginous yeast capable of growing on lignocellulosic hydrolysates.</title>
        <authorList>
            <consortium name="Lawrence Berkeley National Laboratory"/>
            <person name="Jagtap S.S."/>
            <person name="Liu J.-J."/>
            <person name="Walukiewicz H.E."/>
            <person name="Pangilinan J."/>
            <person name="Lipzen A."/>
            <person name="Ahrendt S."/>
            <person name="Koriabine M."/>
            <person name="Cobaugh K."/>
            <person name="Salamov A."/>
            <person name="Yoshinaga Y."/>
            <person name="Ng V."/>
            <person name="Daum C."/>
            <person name="Grigoriev I.V."/>
            <person name="Slininger P.J."/>
            <person name="Dien B.S."/>
            <person name="Jin Y.-S."/>
            <person name="Rao C.V."/>
        </authorList>
    </citation>
    <scope>NUCLEOTIDE SEQUENCE</scope>
    <source>
        <strain evidence="3">NRRL Y-64009</strain>
    </source>
</reference>
<sequence>MASIYRRLVDKFCYSRMGTGGEGQGFTPVMPKIMQLLTSKAVRAIAIIAFTLLVILGLFQLPSASFDRFRYNSSSSSSPPSYSLSPSTLATSSPGTLQPDELNGIDWSRFAYVQYVTDTAYLCNSVMLFEILHRLGSKAHRLMMYPSSFTVDGASTEESRLLRQARDKYGVKLMPIEIQRRETSDATWAEGFTKLLAFNQTQYDRVLSLDSDSTVLQTMDELFLAPSAPVAMPRAYWLNFDDRILSAQLILIEPSESEFNRVMNAMNAAKSNDYDMEIVNNLYKDSCLVLPHRPYNLLTGEFRSDKHSDYLGNSEEEWDPEKIFKEAKFLHFSDWPVPKPWLSASPSMIQDKQPKCQKNPKTGEEDDCRSRDLWLGFYSDFKQRQQDVCGLGTTKRSMETLGERRPEERGPYEPVFQ</sequence>
<dbReference type="InterPro" id="IPR029044">
    <property type="entry name" value="Nucleotide-diphossugar_trans"/>
</dbReference>
<dbReference type="Proteomes" id="UP001217417">
    <property type="component" value="Unassembled WGS sequence"/>
</dbReference>
<feature type="compositionally biased region" description="Basic and acidic residues" evidence="1">
    <location>
        <begin position="396"/>
        <end position="411"/>
    </location>
</feature>
<organism evidence="3 4">
    <name type="scientific">Lipomyces tetrasporus</name>
    <dbReference type="NCBI Taxonomy" id="54092"/>
    <lineage>
        <taxon>Eukaryota</taxon>
        <taxon>Fungi</taxon>
        <taxon>Dikarya</taxon>
        <taxon>Ascomycota</taxon>
        <taxon>Saccharomycotina</taxon>
        <taxon>Lipomycetes</taxon>
        <taxon>Lipomycetales</taxon>
        <taxon>Lipomycetaceae</taxon>
        <taxon>Lipomyces</taxon>
    </lineage>
</organism>
<protein>
    <submittedName>
        <fullName evidence="3">Nucleotide-diphospho-sugar transferase</fullName>
    </submittedName>
</protein>
<keyword evidence="2" id="KW-0472">Membrane</keyword>
<dbReference type="GeneID" id="80883985"/>
<evidence type="ECO:0000313" key="3">
    <source>
        <dbReference type="EMBL" id="KAJ8096633.1"/>
    </source>
</evidence>
<keyword evidence="2" id="KW-1133">Transmembrane helix</keyword>
<dbReference type="Gene3D" id="3.90.550.10">
    <property type="entry name" value="Spore Coat Polysaccharide Biosynthesis Protein SpsA, Chain A"/>
    <property type="match status" value="1"/>
</dbReference>
<dbReference type="InterPro" id="IPR050587">
    <property type="entry name" value="GNT1/Glycosyltrans_8"/>
</dbReference>
<dbReference type="RefSeq" id="XP_056040083.1">
    <property type="nucleotide sequence ID" value="XM_056188819.1"/>
</dbReference>
<dbReference type="GO" id="GO:0016740">
    <property type="term" value="F:transferase activity"/>
    <property type="evidence" value="ECO:0007669"/>
    <property type="project" value="UniProtKB-KW"/>
</dbReference>
<keyword evidence="2" id="KW-0812">Transmembrane</keyword>
<dbReference type="AlphaFoldDB" id="A0AAD7QKA0"/>
<name>A0AAD7QKA0_9ASCO</name>